<keyword evidence="1" id="KW-0812">Transmembrane</keyword>
<dbReference type="EMBL" id="JBDKWZ010000002">
    <property type="protein sequence ID" value="MEN7547234.1"/>
    <property type="molecule type" value="Genomic_DNA"/>
</dbReference>
<sequence>MMKRINFPVLGLAVVSMFGLAVIYFCALQIATNLDREKETIEGKEYGISVFSSPAGWGYNITSEGKLLIHQPYIPGIKGEQGFPDESSAKACARLVVQKLLEGKKPGVQPQDLVQWGIPID</sequence>
<keyword evidence="1" id="KW-0472">Membrane</keyword>
<protein>
    <submittedName>
        <fullName evidence="2">DUF4907 domain-containing protein</fullName>
    </submittedName>
</protein>
<dbReference type="InterPro" id="IPR032593">
    <property type="entry name" value="DUF4907"/>
</dbReference>
<gene>
    <name evidence="2" type="ORF">AAG747_04900</name>
</gene>
<dbReference type="AlphaFoldDB" id="A0AAW9S4D3"/>
<keyword evidence="3" id="KW-1185">Reference proteome</keyword>
<keyword evidence="1" id="KW-1133">Transmembrane helix</keyword>
<evidence type="ECO:0000313" key="3">
    <source>
        <dbReference type="Proteomes" id="UP001403385"/>
    </source>
</evidence>
<organism evidence="2 3">
    <name type="scientific">Rapidithrix thailandica</name>
    <dbReference type="NCBI Taxonomy" id="413964"/>
    <lineage>
        <taxon>Bacteria</taxon>
        <taxon>Pseudomonadati</taxon>
        <taxon>Bacteroidota</taxon>
        <taxon>Cytophagia</taxon>
        <taxon>Cytophagales</taxon>
        <taxon>Flammeovirgaceae</taxon>
        <taxon>Rapidithrix</taxon>
    </lineage>
</organism>
<accession>A0AAW9S4D3</accession>
<dbReference type="RefSeq" id="WP_346820019.1">
    <property type="nucleotide sequence ID" value="NZ_JBDKWZ010000002.1"/>
</dbReference>
<feature type="transmembrane region" description="Helical" evidence="1">
    <location>
        <begin position="7"/>
        <end position="31"/>
    </location>
</feature>
<name>A0AAW9S4D3_9BACT</name>
<reference evidence="2 3" key="1">
    <citation type="submission" date="2024-04" db="EMBL/GenBank/DDBJ databases">
        <title>Novel genus in family Flammeovirgaceae.</title>
        <authorList>
            <person name="Nguyen T.H."/>
            <person name="Vuong T.Q."/>
            <person name="Le H."/>
            <person name="Kim S.-G."/>
        </authorList>
    </citation>
    <scope>NUCLEOTIDE SEQUENCE [LARGE SCALE GENOMIC DNA]</scope>
    <source>
        <strain evidence="2 3">JCM 23209</strain>
    </source>
</reference>
<comment type="caution">
    <text evidence="2">The sequence shown here is derived from an EMBL/GenBank/DDBJ whole genome shotgun (WGS) entry which is preliminary data.</text>
</comment>
<dbReference type="Proteomes" id="UP001403385">
    <property type="component" value="Unassembled WGS sequence"/>
</dbReference>
<dbReference type="Pfam" id="PF16250">
    <property type="entry name" value="DUF4907"/>
    <property type="match status" value="1"/>
</dbReference>
<evidence type="ECO:0000313" key="2">
    <source>
        <dbReference type="EMBL" id="MEN7547234.1"/>
    </source>
</evidence>
<proteinExistence type="predicted"/>
<evidence type="ECO:0000256" key="1">
    <source>
        <dbReference type="SAM" id="Phobius"/>
    </source>
</evidence>